<dbReference type="InterPro" id="IPR018062">
    <property type="entry name" value="HTH_AraC-typ_CS"/>
</dbReference>
<dbReference type="SUPFAM" id="SSF51215">
    <property type="entry name" value="Regulatory protein AraC"/>
    <property type="match status" value="1"/>
</dbReference>
<dbReference type="InterPro" id="IPR037923">
    <property type="entry name" value="HTH-like"/>
</dbReference>
<dbReference type="RefSeq" id="WP_132282235.1">
    <property type="nucleotide sequence ID" value="NZ_SMGQ01000012.1"/>
</dbReference>
<keyword evidence="2" id="KW-0238">DNA-binding</keyword>
<dbReference type="PANTHER" id="PTHR43280:SF29">
    <property type="entry name" value="ARAC-FAMILY TRANSCRIPTIONAL REGULATOR"/>
    <property type="match status" value="1"/>
</dbReference>
<dbReference type="Proteomes" id="UP000294545">
    <property type="component" value="Unassembled WGS sequence"/>
</dbReference>
<proteinExistence type="predicted"/>
<evidence type="ECO:0000256" key="2">
    <source>
        <dbReference type="ARBA" id="ARBA00023125"/>
    </source>
</evidence>
<evidence type="ECO:0000259" key="4">
    <source>
        <dbReference type="PROSITE" id="PS01124"/>
    </source>
</evidence>
<keyword evidence="6" id="KW-1185">Reference proteome</keyword>
<dbReference type="GO" id="GO:0043565">
    <property type="term" value="F:sequence-specific DNA binding"/>
    <property type="evidence" value="ECO:0007669"/>
    <property type="project" value="InterPro"/>
</dbReference>
<dbReference type="PROSITE" id="PS00041">
    <property type="entry name" value="HTH_ARAC_FAMILY_1"/>
    <property type="match status" value="1"/>
</dbReference>
<dbReference type="Gene3D" id="1.10.10.60">
    <property type="entry name" value="Homeodomain-like"/>
    <property type="match status" value="2"/>
</dbReference>
<sequence>MIEINRLIDVFTKENVIIEDIRWWVRQPGEFHYGYKTPYYTFVIPIKGKARFVFNHQPYELEAGKILHCMPNMGLDKDVLGDSTWEYCTIHYSLGSNVIMDTIKEVYKIEVGENYKITEKLRNLYKIHKQPGSLSAFRTKQLFYDLLEETFTRYRINANKNSHTTMKEALEYIHNHYVEPLSLEQMANRCQMKPEQFSYFFYKYTGIRPNQYLIMHRMKIAETLLKEGNCKISDVAESVGYHDAYYFSRLFKKYKGKSPNVIKKASKDKPL</sequence>
<dbReference type="AlphaFoldDB" id="A0A4R1MKH7"/>
<dbReference type="PANTHER" id="PTHR43280">
    <property type="entry name" value="ARAC-FAMILY TRANSCRIPTIONAL REGULATOR"/>
    <property type="match status" value="1"/>
</dbReference>
<keyword evidence="1" id="KW-0805">Transcription regulation</keyword>
<comment type="caution">
    <text evidence="5">The sequence shown here is derived from an EMBL/GenBank/DDBJ whole genome shotgun (WGS) entry which is preliminary data.</text>
</comment>
<organism evidence="5 6">
    <name type="scientific">Natranaerovirga hydrolytica</name>
    <dbReference type="NCBI Taxonomy" id="680378"/>
    <lineage>
        <taxon>Bacteria</taxon>
        <taxon>Bacillati</taxon>
        <taxon>Bacillota</taxon>
        <taxon>Clostridia</taxon>
        <taxon>Lachnospirales</taxon>
        <taxon>Natranaerovirgaceae</taxon>
        <taxon>Natranaerovirga</taxon>
    </lineage>
</organism>
<dbReference type="PROSITE" id="PS01124">
    <property type="entry name" value="HTH_ARAC_FAMILY_2"/>
    <property type="match status" value="1"/>
</dbReference>
<dbReference type="InterPro" id="IPR020449">
    <property type="entry name" value="Tscrpt_reg_AraC-type_HTH"/>
</dbReference>
<dbReference type="GO" id="GO:0003700">
    <property type="term" value="F:DNA-binding transcription factor activity"/>
    <property type="evidence" value="ECO:0007669"/>
    <property type="project" value="InterPro"/>
</dbReference>
<dbReference type="SMART" id="SM00342">
    <property type="entry name" value="HTH_ARAC"/>
    <property type="match status" value="1"/>
</dbReference>
<dbReference type="Pfam" id="PF12833">
    <property type="entry name" value="HTH_18"/>
    <property type="match status" value="1"/>
</dbReference>
<dbReference type="EMBL" id="SMGQ01000012">
    <property type="protein sequence ID" value="TCK93328.1"/>
    <property type="molecule type" value="Genomic_DNA"/>
</dbReference>
<dbReference type="PRINTS" id="PR00032">
    <property type="entry name" value="HTHARAC"/>
</dbReference>
<name>A0A4R1MKH7_9FIRM</name>
<reference evidence="5 6" key="1">
    <citation type="submission" date="2019-03" db="EMBL/GenBank/DDBJ databases">
        <title>Genomic Encyclopedia of Type Strains, Phase IV (KMG-IV): sequencing the most valuable type-strain genomes for metagenomic binning, comparative biology and taxonomic classification.</title>
        <authorList>
            <person name="Goeker M."/>
        </authorList>
    </citation>
    <scope>NUCLEOTIDE SEQUENCE [LARGE SCALE GENOMIC DNA]</scope>
    <source>
        <strain evidence="5 6">DSM 24176</strain>
    </source>
</reference>
<protein>
    <submittedName>
        <fullName evidence="5">AraC family transcriptional regulator</fullName>
    </submittedName>
</protein>
<evidence type="ECO:0000256" key="1">
    <source>
        <dbReference type="ARBA" id="ARBA00023015"/>
    </source>
</evidence>
<evidence type="ECO:0000313" key="5">
    <source>
        <dbReference type="EMBL" id="TCK93328.1"/>
    </source>
</evidence>
<dbReference type="InterPro" id="IPR018060">
    <property type="entry name" value="HTH_AraC"/>
</dbReference>
<evidence type="ECO:0000256" key="3">
    <source>
        <dbReference type="ARBA" id="ARBA00023163"/>
    </source>
</evidence>
<evidence type="ECO:0000313" key="6">
    <source>
        <dbReference type="Proteomes" id="UP000294545"/>
    </source>
</evidence>
<dbReference type="SUPFAM" id="SSF46689">
    <property type="entry name" value="Homeodomain-like"/>
    <property type="match status" value="2"/>
</dbReference>
<feature type="domain" description="HTH araC/xylS-type" evidence="4">
    <location>
        <begin position="167"/>
        <end position="265"/>
    </location>
</feature>
<dbReference type="InterPro" id="IPR009057">
    <property type="entry name" value="Homeodomain-like_sf"/>
</dbReference>
<dbReference type="OrthoDB" id="9778008at2"/>
<gene>
    <name evidence="5" type="ORF">EDC19_1520</name>
</gene>
<keyword evidence="3" id="KW-0804">Transcription</keyword>
<accession>A0A4R1MKH7</accession>